<evidence type="ECO:0000313" key="3">
    <source>
        <dbReference type="Proteomes" id="UP000250235"/>
    </source>
</evidence>
<accession>A0A2Z7AKW9</accession>
<feature type="compositionally biased region" description="Basic and acidic residues" evidence="1">
    <location>
        <begin position="25"/>
        <end position="35"/>
    </location>
</feature>
<dbReference type="AlphaFoldDB" id="A0A2Z7AKW9"/>
<name>A0A2Z7AKW9_9LAMI</name>
<protein>
    <submittedName>
        <fullName evidence="2">Uncharacterized protein</fullName>
    </submittedName>
</protein>
<feature type="region of interest" description="Disordered" evidence="1">
    <location>
        <begin position="1"/>
        <end position="35"/>
    </location>
</feature>
<evidence type="ECO:0000256" key="1">
    <source>
        <dbReference type="SAM" id="MobiDB-lite"/>
    </source>
</evidence>
<dbReference type="EMBL" id="KV014365">
    <property type="protein sequence ID" value="KZV22465.1"/>
    <property type="molecule type" value="Genomic_DNA"/>
</dbReference>
<reference evidence="2 3" key="1">
    <citation type="journal article" date="2015" name="Proc. Natl. Acad. Sci. U.S.A.">
        <title>The resurrection genome of Boea hygrometrica: A blueprint for survival of dehydration.</title>
        <authorList>
            <person name="Xiao L."/>
            <person name="Yang G."/>
            <person name="Zhang L."/>
            <person name="Yang X."/>
            <person name="Zhao S."/>
            <person name="Ji Z."/>
            <person name="Zhou Q."/>
            <person name="Hu M."/>
            <person name="Wang Y."/>
            <person name="Chen M."/>
            <person name="Xu Y."/>
            <person name="Jin H."/>
            <person name="Xiao X."/>
            <person name="Hu G."/>
            <person name="Bao F."/>
            <person name="Hu Y."/>
            <person name="Wan P."/>
            <person name="Li L."/>
            <person name="Deng X."/>
            <person name="Kuang T."/>
            <person name="Xiang C."/>
            <person name="Zhu J.K."/>
            <person name="Oliver M.J."/>
            <person name="He Y."/>
        </authorList>
    </citation>
    <scope>NUCLEOTIDE SEQUENCE [LARGE SCALE GENOMIC DNA]</scope>
    <source>
        <strain evidence="3">cv. XS01</strain>
    </source>
</reference>
<evidence type="ECO:0000313" key="2">
    <source>
        <dbReference type="EMBL" id="KZV22465.1"/>
    </source>
</evidence>
<gene>
    <name evidence="2" type="ORF">F511_19685</name>
</gene>
<feature type="compositionally biased region" description="Basic and acidic residues" evidence="1">
    <location>
        <begin position="1"/>
        <end position="10"/>
    </location>
</feature>
<sequence>MKHIVSDLKNNRRRPSSPSLFRHKIPVEEGKQREKSMAALQYLETEKRGL</sequence>
<dbReference type="Proteomes" id="UP000250235">
    <property type="component" value="Unassembled WGS sequence"/>
</dbReference>
<proteinExistence type="predicted"/>
<keyword evidence="3" id="KW-1185">Reference proteome</keyword>
<organism evidence="2 3">
    <name type="scientific">Dorcoceras hygrometricum</name>
    <dbReference type="NCBI Taxonomy" id="472368"/>
    <lineage>
        <taxon>Eukaryota</taxon>
        <taxon>Viridiplantae</taxon>
        <taxon>Streptophyta</taxon>
        <taxon>Embryophyta</taxon>
        <taxon>Tracheophyta</taxon>
        <taxon>Spermatophyta</taxon>
        <taxon>Magnoliopsida</taxon>
        <taxon>eudicotyledons</taxon>
        <taxon>Gunneridae</taxon>
        <taxon>Pentapetalae</taxon>
        <taxon>asterids</taxon>
        <taxon>lamiids</taxon>
        <taxon>Lamiales</taxon>
        <taxon>Gesneriaceae</taxon>
        <taxon>Didymocarpoideae</taxon>
        <taxon>Trichosporeae</taxon>
        <taxon>Loxocarpinae</taxon>
        <taxon>Dorcoceras</taxon>
    </lineage>
</organism>